<dbReference type="SUPFAM" id="SSF53756">
    <property type="entry name" value="UDP-Glycosyltransferase/glycogen phosphorylase"/>
    <property type="match status" value="1"/>
</dbReference>
<evidence type="ECO:0000259" key="1">
    <source>
        <dbReference type="Pfam" id="PF00534"/>
    </source>
</evidence>
<dbReference type="AlphaFoldDB" id="A0A832MNB1"/>
<comment type="caution">
    <text evidence="3">The sequence shown here is derived from an EMBL/GenBank/DDBJ whole genome shotgun (WGS) entry which is preliminary data.</text>
</comment>
<evidence type="ECO:0000313" key="3">
    <source>
        <dbReference type="EMBL" id="HGZ43943.1"/>
    </source>
</evidence>
<dbReference type="Pfam" id="PF13579">
    <property type="entry name" value="Glyco_trans_4_4"/>
    <property type="match status" value="1"/>
</dbReference>
<organism evidence="3">
    <name type="scientific">Eiseniibacteriota bacterium</name>
    <dbReference type="NCBI Taxonomy" id="2212470"/>
    <lineage>
        <taxon>Bacteria</taxon>
        <taxon>Candidatus Eiseniibacteriota</taxon>
    </lineage>
</organism>
<proteinExistence type="predicted"/>
<dbReference type="CDD" id="cd03808">
    <property type="entry name" value="GT4_CapM-like"/>
    <property type="match status" value="1"/>
</dbReference>
<name>A0A832MNB1_UNCEI</name>
<dbReference type="GO" id="GO:0016757">
    <property type="term" value="F:glycosyltransferase activity"/>
    <property type="evidence" value="ECO:0007669"/>
    <property type="project" value="InterPro"/>
</dbReference>
<feature type="domain" description="Glycosyl transferase family 1" evidence="1">
    <location>
        <begin position="207"/>
        <end position="371"/>
    </location>
</feature>
<protein>
    <submittedName>
        <fullName evidence="3">Glycosyltransferase family 1 protein</fullName>
    </submittedName>
</protein>
<reference evidence="3" key="1">
    <citation type="journal article" date="2020" name="mSystems">
        <title>Genome- and Community-Level Interaction Insights into Carbon Utilization and Element Cycling Functions of Hydrothermarchaeota in Hydrothermal Sediment.</title>
        <authorList>
            <person name="Zhou Z."/>
            <person name="Liu Y."/>
            <person name="Xu W."/>
            <person name="Pan J."/>
            <person name="Luo Z.H."/>
            <person name="Li M."/>
        </authorList>
    </citation>
    <scope>NUCLEOTIDE SEQUENCE [LARGE SCALE GENOMIC DNA]</scope>
    <source>
        <strain evidence="3">SpSt-381</strain>
    </source>
</reference>
<dbReference type="InterPro" id="IPR028098">
    <property type="entry name" value="Glyco_trans_4-like_N"/>
</dbReference>
<feature type="domain" description="Glycosyltransferase subfamily 4-like N-terminal" evidence="2">
    <location>
        <begin position="46"/>
        <end position="186"/>
    </location>
</feature>
<dbReference type="Gene3D" id="3.40.50.2000">
    <property type="entry name" value="Glycogen Phosphorylase B"/>
    <property type="match status" value="2"/>
</dbReference>
<keyword evidence="3" id="KW-0808">Transferase</keyword>
<dbReference type="PANTHER" id="PTHR12526">
    <property type="entry name" value="GLYCOSYLTRANSFERASE"/>
    <property type="match status" value="1"/>
</dbReference>
<dbReference type="EMBL" id="DSQF01000022">
    <property type="protein sequence ID" value="HGZ43943.1"/>
    <property type="molecule type" value="Genomic_DNA"/>
</dbReference>
<dbReference type="InterPro" id="IPR001296">
    <property type="entry name" value="Glyco_trans_1"/>
</dbReference>
<evidence type="ECO:0000259" key="2">
    <source>
        <dbReference type="Pfam" id="PF13579"/>
    </source>
</evidence>
<dbReference type="Pfam" id="PF00534">
    <property type="entry name" value="Glycos_transf_1"/>
    <property type="match status" value="1"/>
</dbReference>
<accession>A0A832MNB1</accession>
<sequence length="402" mass="43138">MNAMQTAAAPSHRPVRVLHVITRMIVGGAQENTMLSCALIDGSRFTSELLTGPETGLEGELHTESRARGVVLHVESSLVRAIHPVKDIVALWRLMRFMRRGRWDIVHTHSSKAGILGRVAARMAGVPSVVHTVHGWGFMPGQPPAVHALYVFLERLCARLCDTLIVVAAADREDGLAHGIGTPRQYRLVRSGIEVAAYRDVATSSAEARSRLGLPGDAFVVGSVGRLSRQKAPLDLLEGFARLARELADAHLVIVGDGPLRTAVEARIAALGLTGRIHLAGLRRDVPHLLRAFDVFALASHWEGLPRVFPQAMAAGLPVVATRVDGAADAVEDGVSGILVDVGDSAALGRALVRLASDPELRRRMGAAGRARVEEFSAERMVRQLEDIYAALASQRVPPPDG</sequence>
<gene>
    <name evidence="3" type="ORF">ENR23_11080</name>
</gene>